<dbReference type="RefSeq" id="WP_409097638.1">
    <property type="nucleotide sequence ID" value="NZ_JBJVNE010000007.1"/>
</dbReference>
<evidence type="ECO:0000313" key="2">
    <source>
        <dbReference type="Proteomes" id="UP001631993"/>
    </source>
</evidence>
<gene>
    <name evidence="1" type="ORF">ACKI1S_16760</name>
</gene>
<dbReference type="Proteomes" id="UP001631993">
    <property type="component" value="Unassembled WGS sequence"/>
</dbReference>
<keyword evidence="2" id="KW-1185">Reference proteome</keyword>
<organism evidence="1 2">
    <name type="scientific">Streptomyces galilaeus</name>
    <dbReference type="NCBI Taxonomy" id="33899"/>
    <lineage>
        <taxon>Bacteria</taxon>
        <taxon>Bacillati</taxon>
        <taxon>Actinomycetota</taxon>
        <taxon>Actinomycetes</taxon>
        <taxon>Kitasatosporales</taxon>
        <taxon>Streptomycetaceae</taxon>
        <taxon>Streptomyces</taxon>
    </lineage>
</organism>
<protein>
    <recommendedName>
        <fullName evidence="3">PE-PGRS family protein</fullName>
    </recommendedName>
</protein>
<accession>A0ABW9IJ04</accession>
<sequence length="294" mass="32524">MGEPVQELRFEDNNTRFTLEVGEHVLLQRSIGGHELHFQAAIGVSPLTEAGKLLALEANLFGFAASPINRARLGRTTANLAYTQVVTVHRQPLVFPLTSLQLHAIEAGRTGDVRFEVEVDATLPQAVGYPGTAKATDYITIPKSRWEEQLAQVSPSAAFEMAVPYPLHDSRRAEPGQALREAQRLITTNHVRGAILEVRRALEWIQQNAGWDNPGSKKLANQCTQTERWWRIQDALYSQTSGAMHNDAVTRNFEYSRAEAETLLAMTAALLRNVPEQLPEPAPELADSSEPKAS</sequence>
<name>A0ABW9IJ04_STRGJ</name>
<evidence type="ECO:0008006" key="3">
    <source>
        <dbReference type="Google" id="ProtNLM"/>
    </source>
</evidence>
<comment type="caution">
    <text evidence="1">The sequence shown here is derived from an EMBL/GenBank/DDBJ whole genome shotgun (WGS) entry which is preliminary data.</text>
</comment>
<reference evidence="1 2" key="1">
    <citation type="submission" date="2024-12" db="EMBL/GenBank/DDBJ databases">
        <title>Forecasting of Potato common scab and diversities of Pathogenic streptomyces spp. in china.</title>
        <authorList>
            <person name="Handique U."/>
            <person name="Wu J."/>
        </authorList>
    </citation>
    <scope>NUCLEOTIDE SEQUENCE [LARGE SCALE GENOMIC DNA]</scope>
    <source>
        <strain evidence="1 2">ZRIMU1585</strain>
    </source>
</reference>
<evidence type="ECO:0000313" key="1">
    <source>
        <dbReference type="EMBL" id="MFM9647786.1"/>
    </source>
</evidence>
<proteinExistence type="predicted"/>
<dbReference type="EMBL" id="JBJVNE010000007">
    <property type="protein sequence ID" value="MFM9647786.1"/>
    <property type="molecule type" value="Genomic_DNA"/>
</dbReference>